<evidence type="ECO:0000256" key="3">
    <source>
        <dbReference type="ARBA" id="ARBA00003530"/>
    </source>
</evidence>
<evidence type="ECO:0000259" key="18">
    <source>
        <dbReference type="Pfam" id="PF14701"/>
    </source>
</evidence>
<dbReference type="InterPro" id="IPR010401">
    <property type="entry name" value="AGL/Gdb1"/>
</dbReference>
<evidence type="ECO:0000259" key="17">
    <source>
        <dbReference type="Pfam" id="PF06202"/>
    </source>
</evidence>
<name>F2PHR1_TRIEC</name>
<keyword evidence="14" id="KW-0326">Glycosidase</keyword>
<evidence type="ECO:0000256" key="9">
    <source>
        <dbReference type="ARBA" id="ARBA00022676"/>
    </source>
</evidence>
<reference evidence="20" key="1">
    <citation type="journal article" date="2012" name="MBio">
        <title>Comparative genome analysis of Trichophyton rubrum and related dermatophytes reveals candidate genes involved in infection.</title>
        <authorList>
            <person name="Martinez D.A."/>
            <person name="Oliver B.G."/>
            <person name="Graeser Y."/>
            <person name="Goldberg J.M."/>
            <person name="Li W."/>
            <person name="Martinez-Rossi N.M."/>
            <person name="Monod M."/>
            <person name="Shelest E."/>
            <person name="Barton R.C."/>
            <person name="Birch E."/>
            <person name="Brakhage A.A."/>
            <person name="Chen Z."/>
            <person name="Gurr S.J."/>
            <person name="Heiman D."/>
            <person name="Heitman J."/>
            <person name="Kosti I."/>
            <person name="Rossi A."/>
            <person name="Saif S."/>
            <person name="Samalova M."/>
            <person name="Saunders C.W."/>
            <person name="Shea T."/>
            <person name="Summerbell R.C."/>
            <person name="Xu J."/>
            <person name="Young S."/>
            <person name="Zeng Q."/>
            <person name="Birren B.W."/>
            <person name="Cuomo C.A."/>
            <person name="White T.C."/>
        </authorList>
    </citation>
    <scope>NUCLEOTIDE SEQUENCE [LARGE SCALE GENOMIC DNA]</scope>
    <source>
        <strain evidence="20">ATCC MYA-4606 / CBS 127.97</strain>
    </source>
</reference>
<keyword evidence="8" id="KW-0963">Cytoplasm</keyword>
<evidence type="ECO:0000256" key="16">
    <source>
        <dbReference type="ARBA" id="ARBA00031477"/>
    </source>
</evidence>
<organism evidence="19 20">
    <name type="scientific">Trichophyton equinum (strain ATCC MYA-4606 / CBS 127.97)</name>
    <name type="common">Horse ringworm fungus</name>
    <dbReference type="NCBI Taxonomy" id="559882"/>
    <lineage>
        <taxon>Eukaryota</taxon>
        <taxon>Fungi</taxon>
        <taxon>Dikarya</taxon>
        <taxon>Ascomycota</taxon>
        <taxon>Pezizomycotina</taxon>
        <taxon>Eurotiomycetes</taxon>
        <taxon>Eurotiomycetidae</taxon>
        <taxon>Onygenales</taxon>
        <taxon>Arthrodermataceae</taxon>
        <taxon>Trichophyton</taxon>
    </lineage>
</organism>
<dbReference type="GO" id="GO:0005978">
    <property type="term" value="P:glycogen biosynthetic process"/>
    <property type="evidence" value="ECO:0007669"/>
    <property type="project" value="UniProtKB-KW"/>
</dbReference>
<proteinExistence type="inferred from homology"/>
<dbReference type="GO" id="GO:0005980">
    <property type="term" value="P:glycogen catabolic process"/>
    <property type="evidence" value="ECO:0007669"/>
    <property type="project" value="InterPro"/>
</dbReference>
<comment type="function">
    <text evidence="3">Multifunctional enzyme acting as 1,4-alpha-D-glucan:1,4-alpha-D-glucan 4-alpha-D-glycosyltransferase and amylo-1,6-glucosidase in glycogen degradation.</text>
</comment>
<dbReference type="Gene3D" id="1.50.10.10">
    <property type="match status" value="1"/>
</dbReference>
<evidence type="ECO:0000256" key="4">
    <source>
        <dbReference type="ARBA" id="ARBA00004496"/>
    </source>
</evidence>
<dbReference type="HOGENOM" id="CLU_001517_2_0_1"/>
<dbReference type="EC" id="2.4.1.25" evidence="5"/>
<evidence type="ECO:0000313" key="19">
    <source>
        <dbReference type="EMBL" id="EGE01473.1"/>
    </source>
</evidence>
<evidence type="ECO:0000256" key="15">
    <source>
        <dbReference type="ARBA" id="ARBA00025780"/>
    </source>
</evidence>
<dbReference type="SUPFAM" id="SSF51445">
    <property type="entry name" value="(Trans)glycosidases"/>
    <property type="match status" value="1"/>
</dbReference>
<evidence type="ECO:0000256" key="13">
    <source>
        <dbReference type="ARBA" id="ARBA00023268"/>
    </source>
</evidence>
<dbReference type="Pfam" id="PF14701">
    <property type="entry name" value="hDGE_amylase"/>
    <property type="match status" value="1"/>
</dbReference>
<protein>
    <recommendedName>
        <fullName evidence="7">Glycogen debranching enzyme</fullName>
        <ecNumber evidence="5">2.4.1.25</ecNumber>
        <ecNumber evidence="6">3.2.1.33</ecNumber>
    </recommendedName>
    <alternativeName>
        <fullName evidence="16">Glycogen debrancher</fullName>
    </alternativeName>
</protein>
<gene>
    <name evidence="19" type="ORF">TEQG_00524</name>
</gene>
<evidence type="ECO:0000256" key="2">
    <source>
        <dbReference type="ARBA" id="ARBA00000927"/>
    </source>
</evidence>
<accession>F2PHR1</accession>
<dbReference type="InterPro" id="IPR032790">
    <property type="entry name" value="GDE_C"/>
</dbReference>
<evidence type="ECO:0000256" key="7">
    <source>
        <dbReference type="ARBA" id="ARBA00020723"/>
    </source>
</evidence>
<dbReference type="FunFam" id="1.50.10.10:FF:000039">
    <property type="entry name" value="Glycogen debranching enzyme Gdb1, putative"/>
    <property type="match status" value="1"/>
</dbReference>
<keyword evidence="12" id="KW-0320">Glycogen biosynthesis</keyword>
<keyword evidence="11" id="KW-0378">Hydrolase</keyword>
<dbReference type="AlphaFoldDB" id="F2PHR1"/>
<dbReference type="GO" id="GO:0004135">
    <property type="term" value="F:amylo-alpha-1,6-glucosidase activity"/>
    <property type="evidence" value="ECO:0007669"/>
    <property type="project" value="UniProtKB-EC"/>
</dbReference>
<keyword evidence="9" id="KW-0328">Glycosyltransferase</keyword>
<dbReference type="EMBL" id="DS995719">
    <property type="protein sequence ID" value="EGE01473.1"/>
    <property type="molecule type" value="Genomic_DNA"/>
</dbReference>
<dbReference type="InterPro" id="IPR017853">
    <property type="entry name" value="GH"/>
</dbReference>
<feature type="domain" description="Glycogen debranching enzyme C-terminal" evidence="17">
    <location>
        <begin position="648"/>
        <end position="1102"/>
    </location>
</feature>
<comment type="similarity">
    <text evidence="15">Belongs to the glycogen debranching enzyme family.</text>
</comment>
<comment type="catalytic activity">
    <reaction evidence="2">
        <text>Hydrolysis of (1-&gt;6)-alpha-D-glucosidic branch linkages in glycogen phosphorylase limit dextrin.</text>
        <dbReference type="EC" id="3.2.1.33"/>
    </reaction>
</comment>
<dbReference type="GO" id="GO:0005737">
    <property type="term" value="C:cytoplasm"/>
    <property type="evidence" value="ECO:0007669"/>
    <property type="project" value="UniProtKB-SubCell"/>
</dbReference>
<dbReference type="PANTHER" id="PTHR10569:SF2">
    <property type="entry name" value="GLYCOGEN DEBRANCHING ENZYME"/>
    <property type="match status" value="1"/>
</dbReference>
<dbReference type="Pfam" id="PF06202">
    <property type="entry name" value="GDE_C"/>
    <property type="match status" value="1"/>
</dbReference>
<keyword evidence="13" id="KW-0511">Multifunctional enzyme</keyword>
<dbReference type="InterPro" id="IPR032792">
    <property type="entry name" value="AGL_glucanoTrfase"/>
</dbReference>
<dbReference type="Proteomes" id="UP000009169">
    <property type="component" value="Unassembled WGS sequence"/>
</dbReference>
<dbReference type="SUPFAM" id="SSF48208">
    <property type="entry name" value="Six-hairpin glycosidases"/>
    <property type="match status" value="1"/>
</dbReference>
<feature type="domain" description="Glycogen debranching enzyme glucanotransferase" evidence="18">
    <location>
        <begin position="76"/>
        <end position="421"/>
    </location>
</feature>
<evidence type="ECO:0000256" key="14">
    <source>
        <dbReference type="ARBA" id="ARBA00023295"/>
    </source>
</evidence>
<evidence type="ECO:0000256" key="12">
    <source>
        <dbReference type="ARBA" id="ARBA00023056"/>
    </source>
</evidence>
<dbReference type="PANTHER" id="PTHR10569">
    <property type="entry name" value="GLYCOGEN DEBRANCHING ENZYME"/>
    <property type="match status" value="1"/>
</dbReference>
<evidence type="ECO:0000256" key="5">
    <source>
        <dbReference type="ARBA" id="ARBA00012560"/>
    </source>
</evidence>
<sequence>MDSNNQELVYVVHLNDNGSPDAHHSYVNLPPPTSPAYSLRLQFEGSSPLCRYGELMGEYPFCGRGVSAGQVPRVHIYDQLKFEECFSNGQKDVAEMTAKMEKDYGLLALTDVVWNHVAHNSQLLEDHPEVGYNIKNAPWLEAALELDTALLQYGNDLAKLGLPTEFKTEDDILVVLDKARENVIDKIKLWEFYAIDVERDVAAALKSWESDNFEDAELGNAEDIQGWSMEKKAKFLRQKGVTNANRVLGRHDRKVDPKIAASFLAAMFGRHAVSKADASTVKAELRKLLDAVNLPLFKEFDKDVITILDQLFGRIKYLRVDDHGPKMGPVSNESPLIETYFTRLSSSGKRDPRLLALANNGWVWNADAMRDNAGPDSRAYLLREVIVWGDCVKLNYGASRDDNPFLWDYMADYSKLMANKVSDIEGVSIENDGNNTIIRVPAGLVPGSIALLETWLPETNLLKDLSTFITSDAEAAFKSLDPVDLNFVLYKCHAEERDISHGSDGVYDIPNFGPLVYAGLQGWWSVLEGVIRNNDVGHPICDNLRNGQWALDFIVRRMHKAASNEGYGRLKEPAEWLQGRFDAIRKLPSFLLPRYFAIVVKTAYEAALARGIQLLGVTIEHGKDIVHELAMVSIQQVGFVNSASLYPTKRVPCLAAGLPHFSTDWARCWGRDVFISLRGLLLCTGRFDEAKEHILAFASVLKHGLIPNLLSDGKAPRYNARDAVWFFLQAIQDFTKIVPDGIQVLNEKVRRRFLPYDDTWFSDDDSRAYRETSTVAEIIQEIFQRHASGISFREYNAGPDLDMQMKDEGFQVDVRVDWETGLVFGGNQWNCGTWMDKMGESTNSGNKGHPGTPRDGAAIEISGLLYSTLSWLSTLADQGKFPSKGVEVGSGKSISYAEWAAKIKSNFERCYYIPENPADDSKYDVDSTIVHRRGIYKDLYRSGKPYEDYQFRPNFAVAMTVAPDLFTLEKALRTLELADSVLRGPMGMATLDPKDLNYNPYYVNSEDSTNFATSKGRNYHQGPEWLWPTGYFLRALMKFVLMRRDSPQDRTDIFQQLTNRLEECKKALRTSPWRGLTELTNKSGELCADSSPTQAWSASCLIDLYYDASQLRRLE</sequence>
<comment type="subcellular location">
    <subcellularLocation>
        <location evidence="4">Cytoplasm</location>
    </subcellularLocation>
</comment>
<dbReference type="OrthoDB" id="10248904at2759"/>
<dbReference type="eggNOG" id="KOG3625">
    <property type="taxonomic scope" value="Eukaryota"/>
</dbReference>
<evidence type="ECO:0000256" key="6">
    <source>
        <dbReference type="ARBA" id="ARBA00012778"/>
    </source>
</evidence>
<keyword evidence="20" id="KW-1185">Reference proteome</keyword>
<dbReference type="InterPro" id="IPR012341">
    <property type="entry name" value="6hp_glycosidase-like_sf"/>
</dbReference>
<evidence type="ECO:0000256" key="8">
    <source>
        <dbReference type="ARBA" id="ARBA00022490"/>
    </source>
</evidence>
<evidence type="ECO:0000256" key="11">
    <source>
        <dbReference type="ARBA" id="ARBA00022801"/>
    </source>
</evidence>
<dbReference type="EC" id="3.2.1.33" evidence="6"/>
<keyword evidence="10" id="KW-0808">Transferase</keyword>
<evidence type="ECO:0000313" key="20">
    <source>
        <dbReference type="Proteomes" id="UP000009169"/>
    </source>
</evidence>
<dbReference type="VEuPathDB" id="FungiDB:TEQG_00524"/>
<comment type="catalytic activity">
    <reaction evidence="1">
        <text>Transfers a segment of a (1-&gt;4)-alpha-D-glucan to a new position in an acceptor, which may be glucose or a (1-&gt;4)-alpha-D-glucan.</text>
        <dbReference type="EC" id="2.4.1.25"/>
    </reaction>
</comment>
<evidence type="ECO:0000256" key="10">
    <source>
        <dbReference type="ARBA" id="ARBA00022679"/>
    </source>
</evidence>
<evidence type="ECO:0000256" key="1">
    <source>
        <dbReference type="ARBA" id="ARBA00000439"/>
    </source>
</evidence>
<dbReference type="InterPro" id="IPR008928">
    <property type="entry name" value="6-hairpin_glycosidase_sf"/>
</dbReference>
<dbReference type="GO" id="GO:0004134">
    <property type="term" value="F:4-alpha-glucanotransferase activity"/>
    <property type="evidence" value="ECO:0007669"/>
    <property type="project" value="UniProtKB-EC"/>
</dbReference>